<dbReference type="GO" id="GO:0046081">
    <property type="term" value="P:dUTP catabolic process"/>
    <property type="evidence" value="ECO:0007669"/>
    <property type="project" value="UniProtKB-UniRule"/>
</dbReference>
<evidence type="ECO:0000256" key="7">
    <source>
        <dbReference type="ARBA" id="ARBA00022723"/>
    </source>
</evidence>
<dbReference type="UniPathway" id="UPA00610">
    <property type="reaction ID" value="UER00666"/>
</dbReference>
<keyword evidence="8 13" id="KW-0378">Hydrolase</keyword>
<keyword evidence="9 13" id="KW-0460">Magnesium</keyword>
<dbReference type="GO" id="GO:0006226">
    <property type="term" value="P:dUMP biosynthetic process"/>
    <property type="evidence" value="ECO:0007669"/>
    <property type="project" value="UniProtKB-UniRule"/>
</dbReference>
<evidence type="ECO:0000313" key="16">
    <source>
        <dbReference type="Proteomes" id="UP000189911"/>
    </source>
</evidence>
<dbReference type="EC" id="3.6.1.23" evidence="5 13"/>
<dbReference type="PANTHER" id="PTHR11241:SF0">
    <property type="entry name" value="DEOXYURIDINE 5'-TRIPHOSPHATE NUCLEOTIDOHYDROLASE"/>
    <property type="match status" value="1"/>
</dbReference>
<evidence type="ECO:0000256" key="3">
    <source>
        <dbReference type="ARBA" id="ARBA00006581"/>
    </source>
</evidence>
<organism evidence="15 16">
    <name type="scientific">Lachancea nothofagi CBS 11611</name>
    <dbReference type="NCBI Taxonomy" id="1266666"/>
    <lineage>
        <taxon>Eukaryota</taxon>
        <taxon>Fungi</taxon>
        <taxon>Dikarya</taxon>
        <taxon>Ascomycota</taxon>
        <taxon>Saccharomycotina</taxon>
        <taxon>Saccharomycetes</taxon>
        <taxon>Saccharomycetales</taxon>
        <taxon>Saccharomycetaceae</taxon>
        <taxon>Lachancea</taxon>
    </lineage>
</organism>
<dbReference type="FunFam" id="2.70.40.10:FF:000007">
    <property type="entry name" value="dUTP pyrophosphatase"/>
    <property type="match status" value="1"/>
</dbReference>
<dbReference type="EMBL" id="LT598452">
    <property type="protein sequence ID" value="SCV01072.1"/>
    <property type="molecule type" value="Genomic_DNA"/>
</dbReference>
<name>A0A1G4KA73_9SACH</name>
<evidence type="ECO:0000256" key="4">
    <source>
        <dbReference type="ARBA" id="ARBA00011233"/>
    </source>
</evidence>
<comment type="subunit">
    <text evidence="4 13">Homotrimer.</text>
</comment>
<evidence type="ECO:0000256" key="9">
    <source>
        <dbReference type="ARBA" id="ARBA00022842"/>
    </source>
</evidence>
<evidence type="ECO:0000256" key="2">
    <source>
        <dbReference type="ARBA" id="ARBA00005142"/>
    </source>
</evidence>
<evidence type="ECO:0000256" key="11">
    <source>
        <dbReference type="ARBA" id="ARBA00030698"/>
    </source>
</evidence>
<comment type="catalytic activity">
    <reaction evidence="12">
        <text>dUTP + H2O = dUMP + diphosphate + H(+)</text>
        <dbReference type="Rhea" id="RHEA:10248"/>
        <dbReference type="ChEBI" id="CHEBI:15377"/>
        <dbReference type="ChEBI" id="CHEBI:15378"/>
        <dbReference type="ChEBI" id="CHEBI:33019"/>
        <dbReference type="ChEBI" id="CHEBI:61555"/>
        <dbReference type="ChEBI" id="CHEBI:246422"/>
        <dbReference type="EC" id="3.6.1.23"/>
    </reaction>
    <physiologicalReaction direction="left-to-right" evidence="12">
        <dbReference type="Rhea" id="RHEA:10249"/>
    </physiologicalReaction>
</comment>
<comment type="function">
    <text evidence="13">Involved in nucleotide metabolism via production of dUMP, the immediate precursor of thymidine nucleotides, and decreases the intracellular concentration of dUTP so that uracil cannot be incorporated into DNA.</text>
</comment>
<comment type="pathway">
    <text evidence="2 13">Pyrimidine metabolism; dUMP biosynthesis; dUMP from dCTP (dUTP route): step 2/2.</text>
</comment>
<dbReference type="CDD" id="cd07557">
    <property type="entry name" value="trimeric_dUTPase"/>
    <property type="match status" value="1"/>
</dbReference>
<evidence type="ECO:0000256" key="10">
    <source>
        <dbReference type="ARBA" id="ARBA00023080"/>
    </source>
</evidence>
<dbReference type="PANTHER" id="PTHR11241">
    <property type="entry name" value="DEOXYURIDINE 5'-TRIPHOSPHATE NUCLEOTIDOHYDROLASE"/>
    <property type="match status" value="1"/>
</dbReference>
<evidence type="ECO:0000256" key="6">
    <source>
        <dbReference type="ARBA" id="ARBA00021732"/>
    </source>
</evidence>
<dbReference type="GO" id="GO:0004170">
    <property type="term" value="F:dUTP diphosphatase activity"/>
    <property type="evidence" value="ECO:0007669"/>
    <property type="project" value="UniProtKB-UniRule"/>
</dbReference>
<comment type="similarity">
    <text evidence="3 13">Belongs to the dUTPase family.</text>
</comment>
<dbReference type="InterPro" id="IPR029054">
    <property type="entry name" value="dUTPase-like"/>
</dbReference>
<dbReference type="Gene3D" id="2.70.40.10">
    <property type="match status" value="1"/>
</dbReference>
<dbReference type="OrthoDB" id="419889at2759"/>
<dbReference type="Proteomes" id="UP000189911">
    <property type="component" value="Chromosome F"/>
</dbReference>
<evidence type="ECO:0000256" key="5">
    <source>
        <dbReference type="ARBA" id="ARBA00012379"/>
    </source>
</evidence>
<comment type="cofactor">
    <cofactor evidence="1 13">
        <name>Mg(2+)</name>
        <dbReference type="ChEBI" id="CHEBI:18420"/>
    </cofactor>
</comment>
<dbReference type="InterPro" id="IPR033704">
    <property type="entry name" value="dUTPase_trimeric"/>
</dbReference>
<evidence type="ECO:0000256" key="13">
    <source>
        <dbReference type="RuleBase" id="RU367024"/>
    </source>
</evidence>
<dbReference type="GO" id="GO:0000287">
    <property type="term" value="F:magnesium ion binding"/>
    <property type="evidence" value="ECO:0007669"/>
    <property type="project" value="UniProtKB-UniRule"/>
</dbReference>
<evidence type="ECO:0000256" key="12">
    <source>
        <dbReference type="ARBA" id="ARBA00048211"/>
    </source>
</evidence>
<evidence type="ECO:0000256" key="8">
    <source>
        <dbReference type="ARBA" id="ARBA00022801"/>
    </source>
</evidence>
<dbReference type="AlphaFoldDB" id="A0A1G4KA73"/>
<evidence type="ECO:0000313" key="15">
    <source>
        <dbReference type="EMBL" id="SCV01072.1"/>
    </source>
</evidence>
<gene>
    <name evidence="15" type="ORF">LANO_0F10000G</name>
</gene>
<keyword evidence="7 13" id="KW-0479">Metal-binding</keyword>
<protein>
    <recommendedName>
        <fullName evidence="6 13">Deoxyuridine 5'-triphosphate nucleotidohydrolase</fullName>
        <shortName evidence="13">dUTPase</shortName>
        <ecNumber evidence="5 13">3.6.1.23</ecNumber>
    </recommendedName>
    <alternativeName>
        <fullName evidence="11 13">dUTP pyrophosphatase</fullName>
    </alternativeName>
</protein>
<keyword evidence="10 13" id="KW-0546">Nucleotide metabolism</keyword>
<evidence type="ECO:0000259" key="14">
    <source>
        <dbReference type="Pfam" id="PF00692"/>
    </source>
</evidence>
<dbReference type="SUPFAM" id="SSF51283">
    <property type="entry name" value="dUTPase-like"/>
    <property type="match status" value="1"/>
</dbReference>
<keyword evidence="16" id="KW-1185">Reference proteome</keyword>
<dbReference type="InterPro" id="IPR036157">
    <property type="entry name" value="dUTPase-like_sf"/>
</dbReference>
<proteinExistence type="inferred from homology"/>
<evidence type="ECO:0000256" key="1">
    <source>
        <dbReference type="ARBA" id="ARBA00001946"/>
    </source>
</evidence>
<accession>A0A1G4KA73</accession>
<reference evidence="16" key="1">
    <citation type="submission" date="2016-03" db="EMBL/GenBank/DDBJ databases">
        <authorList>
            <person name="Devillers Hugo."/>
        </authorList>
    </citation>
    <scope>NUCLEOTIDE SEQUENCE [LARGE SCALE GENOMIC DNA]</scope>
</reference>
<feature type="domain" description="dUTPase-like" evidence="14">
    <location>
        <begin position="26"/>
        <end position="155"/>
    </location>
</feature>
<sequence length="156" mass="16578">MSITEQPSAKHQKLNNSLKILLRSKDATIPTKGSVSAAGYDIYASKKTVIPARGQNMVPTDVSFTVPVGTYGRIAPRSGLAVKHGINTGAGVVDRDYTGEVKVVLFNHSEKDFSVEKGDRVAQFILEKIVDDAEIVVVESLEESARGAGGFGSTGN</sequence>
<dbReference type="InterPro" id="IPR008181">
    <property type="entry name" value="dUTPase"/>
</dbReference>
<dbReference type="Pfam" id="PF00692">
    <property type="entry name" value="dUTPase"/>
    <property type="match status" value="1"/>
</dbReference>
<dbReference type="NCBIfam" id="TIGR00576">
    <property type="entry name" value="dut"/>
    <property type="match status" value="1"/>
</dbReference>
<dbReference type="NCBIfam" id="NF001862">
    <property type="entry name" value="PRK00601.1"/>
    <property type="match status" value="1"/>
</dbReference>